<feature type="non-terminal residue" evidence="1">
    <location>
        <position position="205"/>
    </location>
</feature>
<protein>
    <submittedName>
        <fullName evidence="1">Uncharacterized protein</fullName>
    </submittedName>
</protein>
<gene>
    <name evidence="1" type="ORF">LTS18_004705</name>
</gene>
<dbReference type="EMBL" id="JAWDJW010007438">
    <property type="protein sequence ID" value="KAK3062162.1"/>
    <property type="molecule type" value="Genomic_DNA"/>
</dbReference>
<proteinExistence type="predicted"/>
<sequence length="205" mass="23003">MATSSAAYQRQEINKMMTKHILDDAEEAHISRSPLELAYTTRVARHEFGRQIVDRPMRLTSNVTSDHLLNASEAQEGLIAQLNSEAEQQASAIRNAVEVEFTQRLLIRLVESGEAKDVVERVGAAARSVMATEDALTRWMQDFHHPSRERRSEAKSRARQLTRRQQIEVGSRSDPLAGSGAEDDVEKTIETHSLETSKPTSDQTH</sequence>
<comment type="caution">
    <text evidence="1">The sequence shown here is derived from an EMBL/GenBank/DDBJ whole genome shotgun (WGS) entry which is preliminary data.</text>
</comment>
<keyword evidence="2" id="KW-1185">Reference proteome</keyword>
<evidence type="ECO:0000313" key="1">
    <source>
        <dbReference type="EMBL" id="KAK3062162.1"/>
    </source>
</evidence>
<organism evidence="1 2">
    <name type="scientific">Coniosporium uncinatum</name>
    <dbReference type="NCBI Taxonomy" id="93489"/>
    <lineage>
        <taxon>Eukaryota</taxon>
        <taxon>Fungi</taxon>
        <taxon>Dikarya</taxon>
        <taxon>Ascomycota</taxon>
        <taxon>Pezizomycotina</taxon>
        <taxon>Dothideomycetes</taxon>
        <taxon>Dothideomycetes incertae sedis</taxon>
        <taxon>Coniosporium</taxon>
    </lineage>
</organism>
<accession>A0ACC3D5J4</accession>
<dbReference type="Proteomes" id="UP001186974">
    <property type="component" value="Unassembled WGS sequence"/>
</dbReference>
<evidence type="ECO:0000313" key="2">
    <source>
        <dbReference type="Proteomes" id="UP001186974"/>
    </source>
</evidence>
<name>A0ACC3D5J4_9PEZI</name>
<reference evidence="1" key="1">
    <citation type="submission" date="2024-09" db="EMBL/GenBank/DDBJ databases">
        <title>Black Yeasts Isolated from many extreme environments.</title>
        <authorList>
            <person name="Coleine C."/>
            <person name="Stajich J.E."/>
            <person name="Selbmann L."/>
        </authorList>
    </citation>
    <scope>NUCLEOTIDE SEQUENCE</scope>
    <source>
        <strain evidence="1">CCFEE 5737</strain>
    </source>
</reference>